<comment type="caution">
    <text evidence="1">The sequence shown here is derived from an EMBL/GenBank/DDBJ whole genome shotgun (WGS) entry which is preliminary data.</text>
</comment>
<dbReference type="EMBL" id="JBHSLN010000078">
    <property type="protein sequence ID" value="MFC5298648.1"/>
    <property type="molecule type" value="Genomic_DNA"/>
</dbReference>
<protein>
    <submittedName>
        <fullName evidence="1">Uncharacterized protein</fullName>
    </submittedName>
</protein>
<evidence type="ECO:0000313" key="2">
    <source>
        <dbReference type="Proteomes" id="UP001595937"/>
    </source>
</evidence>
<gene>
    <name evidence="1" type="ORF">ACFPK8_14130</name>
</gene>
<reference evidence="2" key="1">
    <citation type="journal article" date="2019" name="Int. J. Syst. Evol. Microbiol.">
        <title>The Global Catalogue of Microorganisms (GCM) 10K type strain sequencing project: providing services to taxonomists for standard genome sequencing and annotation.</title>
        <authorList>
            <consortium name="The Broad Institute Genomics Platform"/>
            <consortium name="The Broad Institute Genome Sequencing Center for Infectious Disease"/>
            <person name="Wu L."/>
            <person name="Ma J."/>
        </authorList>
    </citation>
    <scope>NUCLEOTIDE SEQUENCE [LARGE SCALE GENOMIC DNA]</scope>
    <source>
        <strain evidence="2">CGMCC 1.16455</strain>
    </source>
</reference>
<dbReference type="InterPro" id="IPR036170">
    <property type="entry name" value="YezG-like_sf"/>
</dbReference>
<evidence type="ECO:0000313" key="1">
    <source>
        <dbReference type="EMBL" id="MFC5298648.1"/>
    </source>
</evidence>
<dbReference type="RefSeq" id="WP_343921930.1">
    <property type="nucleotide sequence ID" value="NZ_BAAAIR010000004.1"/>
</dbReference>
<dbReference type="GeneID" id="303295637"/>
<sequence>MAALIILEGSWQWARLWWYGDNGWLTMIDRAREQRMTGSTGPEGLPSPLRQAQLIRTIGEAVGTSLPAGWSSARFVASMTAGVSDVAMWMTTGGTESRAFAPRPASKAAKQLRELMYEPGKGTWFTMTMVLQPQRRADTTFDYDSEPEFTPAPIDDAAFVDDLQRFPREAQHIPSWLQAKLDA</sequence>
<dbReference type="SUPFAM" id="SSF160424">
    <property type="entry name" value="BH3703-like"/>
    <property type="match status" value="1"/>
</dbReference>
<accession>A0ABW0FIY1</accession>
<organism evidence="1 2">
    <name type="scientific">Brachybacterium tyrofermentans</name>
    <dbReference type="NCBI Taxonomy" id="47848"/>
    <lineage>
        <taxon>Bacteria</taxon>
        <taxon>Bacillati</taxon>
        <taxon>Actinomycetota</taxon>
        <taxon>Actinomycetes</taxon>
        <taxon>Micrococcales</taxon>
        <taxon>Dermabacteraceae</taxon>
        <taxon>Brachybacterium</taxon>
    </lineage>
</organism>
<dbReference type="Proteomes" id="UP001595937">
    <property type="component" value="Unassembled WGS sequence"/>
</dbReference>
<name>A0ABW0FIY1_9MICO</name>
<proteinExistence type="predicted"/>
<keyword evidence="2" id="KW-1185">Reference proteome</keyword>